<evidence type="ECO:0000256" key="1">
    <source>
        <dbReference type="ARBA" id="ARBA00022741"/>
    </source>
</evidence>
<feature type="domain" description="Sigma-54 factor interaction" evidence="6">
    <location>
        <begin position="244"/>
        <end position="473"/>
    </location>
</feature>
<dbReference type="AlphaFoldDB" id="A0A5J4JHF5"/>
<dbReference type="SMART" id="SM00382">
    <property type="entry name" value="AAA"/>
    <property type="match status" value="1"/>
</dbReference>
<keyword evidence="5" id="KW-0804">Transcription</keyword>
<dbReference type="InterPro" id="IPR003593">
    <property type="entry name" value="AAA+_ATPase"/>
</dbReference>
<dbReference type="CDD" id="cd00009">
    <property type="entry name" value="AAA"/>
    <property type="match status" value="1"/>
</dbReference>
<evidence type="ECO:0000313" key="8">
    <source>
        <dbReference type="Proteomes" id="UP000391919"/>
    </source>
</evidence>
<dbReference type="PROSITE" id="PS00676">
    <property type="entry name" value="SIGMA54_INTERACT_2"/>
    <property type="match status" value="1"/>
</dbReference>
<dbReference type="Gene3D" id="1.10.8.60">
    <property type="match status" value="1"/>
</dbReference>
<evidence type="ECO:0000313" key="7">
    <source>
        <dbReference type="EMBL" id="GER71533.1"/>
    </source>
</evidence>
<dbReference type="Gene3D" id="3.40.50.300">
    <property type="entry name" value="P-loop containing nucleotide triphosphate hydrolases"/>
    <property type="match status" value="1"/>
</dbReference>
<dbReference type="EMBL" id="BKZQ01000053">
    <property type="protein sequence ID" value="GER71533.1"/>
    <property type="molecule type" value="Genomic_DNA"/>
</dbReference>
<dbReference type="GO" id="GO:0005524">
    <property type="term" value="F:ATP binding"/>
    <property type="evidence" value="ECO:0007669"/>
    <property type="project" value="UniProtKB-KW"/>
</dbReference>
<dbReference type="InterPro" id="IPR025943">
    <property type="entry name" value="Sigma_54_int_dom_ATP-bd_2"/>
</dbReference>
<dbReference type="Pfam" id="PF25601">
    <property type="entry name" value="AAA_lid_14"/>
    <property type="match status" value="1"/>
</dbReference>
<dbReference type="PANTHER" id="PTHR32071">
    <property type="entry name" value="TRANSCRIPTIONAL REGULATORY PROTEIN"/>
    <property type="match status" value="1"/>
</dbReference>
<dbReference type="GO" id="GO:0006355">
    <property type="term" value="P:regulation of DNA-templated transcription"/>
    <property type="evidence" value="ECO:0007669"/>
    <property type="project" value="InterPro"/>
</dbReference>
<evidence type="ECO:0000259" key="6">
    <source>
        <dbReference type="PROSITE" id="PS50045"/>
    </source>
</evidence>
<dbReference type="Gene3D" id="1.10.10.60">
    <property type="entry name" value="Homeodomain-like"/>
    <property type="match status" value="1"/>
</dbReference>
<dbReference type="Pfam" id="PF02954">
    <property type="entry name" value="HTH_8"/>
    <property type="match status" value="1"/>
</dbReference>
<reference evidence="7 8" key="1">
    <citation type="submission" date="2019-09" db="EMBL/GenBank/DDBJ databases">
        <title>Draft genome sequence of Bacillus sp. JC-7.</title>
        <authorList>
            <person name="Tanaka N."/>
            <person name="Shiwa Y."/>
            <person name="Fujita N."/>
            <person name="Tanasupawat S."/>
        </authorList>
    </citation>
    <scope>NUCLEOTIDE SEQUENCE [LARGE SCALE GENOMIC DNA]</scope>
    <source>
        <strain evidence="7 8">JC-7</strain>
    </source>
</reference>
<dbReference type="InterPro" id="IPR025662">
    <property type="entry name" value="Sigma_54_int_dom_ATP-bd_1"/>
</dbReference>
<evidence type="ECO:0000256" key="3">
    <source>
        <dbReference type="ARBA" id="ARBA00023015"/>
    </source>
</evidence>
<dbReference type="InterPro" id="IPR025944">
    <property type="entry name" value="Sigma_54_int_dom_CS"/>
</dbReference>
<dbReference type="SUPFAM" id="SSF52540">
    <property type="entry name" value="P-loop containing nucleoside triphosphate hydrolases"/>
    <property type="match status" value="1"/>
</dbReference>
<evidence type="ECO:0000256" key="2">
    <source>
        <dbReference type="ARBA" id="ARBA00022840"/>
    </source>
</evidence>
<gene>
    <name evidence="7" type="ORF">BpJC7_28360</name>
</gene>
<dbReference type="PROSITE" id="PS00688">
    <property type="entry name" value="SIGMA54_INTERACT_3"/>
    <property type="match status" value="1"/>
</dbReference>
<dbReference type="PROSITE" id="PS00675">
    <property type="entry name" value="SIGMA54_INTERACT_1"/>
    <property type="match status" value="1"/>
</dbReference>
<sequence>MASFNEYEQMLNQEIFSSTPGYIEIKERDDLLQCRDLDQEYIKEIFQSGVRIEKAEKENSSLINYFPIIRNMKVIAILLLRPRTRQEQDFIRDIKYLNMVSELACKWVSEKLEKEKWQKKYTITSLELQKFFQTITQPFCLVDHGGIIQEISEHMASIFHKRKTAFIGGKVTELIAYDDWKKIRRQKQKFEMSLQLQGKQNEQFTAVIQPVYYNGYCSYIILLKSKLITKTEQNRRRLYRFEDIIGVSDVLKNTIQSAKRVSKSDVTIMLRGESGTGKEMFAQSIHNESDRKDKPFIAINCAAIPENLLESELFGYEKGAFTGAEKDKPGRLELANKGTLFLDEIGDMSLYLQAKILRVIQEKTFERIGSNKSKEIDVRIISATHRDLEELVRKGEFREDLYYRISVIPIYIPPLRERKEDLPILIEHFMSGFSRDMQRSPKKLSAEVLQKLIQYDWPGNIRELQNVVRHFVELEIGDTVTVKSLPSALRKKEETAPLTVEAQSFKNHSKPNKKQIQNLLDRYGWSTEGKKKAAAHLGISLATLYRYMKKMKI</sequence>
<dbReference type="PROSITE" id="PS50045">
    <property type="entry name" value="SIGMA54_INTERACT_4"/>
    <property type="match status" value="1"/>
</dbReference>
<organism evidence="7 8">
    <name type="scientific">Weizmannia acidilactici</name>
    <dbReference type="NCBI Taxonomy" id="2607726"/>
    <lineage>
        <taxon>Bacteria</taxon>
        <taxon>Bacillati</taxon>
        <taxon>Bacillota</taxon>
        <taxon>Bacilli</taxon>
        <taxon>Bacillales</taxon>
        <taxon>Bacillaceae</taxon>
        <taxon>Heyndrickxia</taxon>
    </lineage>
</organism>
<keyword evidence="4" id="KW-0238">DNA-binding</keyword>
<evidence type="ECO:0000256" key="4">
    <source>
        <dbReference type="ARBA" id="ARBA00023125"/>
    </source>
</evidence>
<accession>A0A5J4JHF5</accession>
<dbReference type="RefSeq" id="WP_151697897.1">
    <property type="nucleotide sequence ID" value="NZ_BKZP01000024.1"/>
</dbReference>
<name>A0A5J4JHF5_9BACI</name>
<comment type="caution">
    <text evidence="7">The sequence shown here is derived from an EMBL/GenBank/DDBJ whole genome shotgun (WGS) entry which is preliminary data.</text>
</comment>
<dbReference type="Proteomes" id="UP000391919">
    <property type="component" value="Unassembled WGS sequence"/>
</dbReference>
<proteinExistence type="predicted"/>
<dbReference type="InterPro" id="IPR002078">
    <property type="entry name" value="Sigma_54_int"/>
</dbReference>
<evidence type="ECO:0000256" key="5">
    <source>
        <dbReference type="ARBA" id="ARBA00023163"/>
    </source>
</evidence>
<dbReference type="GO" id="GO:0003677">
    <property type="term" value="F:DNA binding"/>
    <property type="evidence" value="ECO:0007669"/>
    <property type="project" value="UniProtKB-KW"/>
</dbReference>
<dbReference type="InterPro" id="IPR058031">
    <property type="entry name" value="AAA_lid_NorR"/>
</dbReference>
<dbReference type="FunFam" id="3.40.50.300:FF:000006">
    <property type="entry name" value="DNA-binding transcriptional regulator NtrC"/>
    <property type="match status" value="1"/>
</dbReference>
<keyword evidence="2" id="KW-0067">ATP-binding</keyword>
<dbReference type="InterPro" id="IPR002197">
    <property type="entry name" value="HTH_Fis"/>
</dbReference>
<dbReference type="Pfam" id="PF00158">
    <property type="entry name" value="Sigma54_activat"/>
    <property type="match status" value="1"/>
</dbReference>
<dbReference type="InterPro" id="IPR027417">
    <property type="entry name" value="P-loop_NTPase"/>
</dbReference>
<protein>
    <submittedName>
        <fullName evidence="7">ATPase AAA</fullName>
    </submittedName>
</protein>
<keyword evidence="3" id="KW-0805">Transcription regulation</keyword>
<dbReference type="Gene3D" id="3.30.450.20">
    <property type="entry name" value="PAS domain"/>
    <property type="match status" value="1"/>
</dbReference>
<keyword evidence="1" id="KW-0547">Nucleotide-binding</keyword>
<dbReference type="PANTHER" id="PTHR32071:SF57">
    <property type="entry name" value="C4-DICARBOXYLATE TRANSPORT TRANSCRIPTIONAL REGULATORY PROTEIN DCTD"/>
    <property type="match status" value="1"/>
</dbReference>
<keyword evidence="8" id="KW-1185">Reference proteome</keyword>